<evidence type="ECO:0000313" key="2">
    <source>
        <dbReference type="Proteomes" id="UP001178461"/>
    </source>
</evidence>
<sequence length="83" mass="9555">MLPCNLTSLKVSQPVPRTTISHPTCNLMQCNGGSARTNILQRKFLWIQPHILHLDARHVLHTKMKKECFTNLQKAMDLKAYRS</sequence>
<evidence type="ECO:0000313" key="1">
    <source>
        <dbReference type="EMBL" id="CAI5788547.1"/>
    </source>
</evidence>
<dbReference type="AlphaFoldDB" id="A0AA35L3F1"/>
<gene>
    <name evidence="1" type="ORF">PODLI_1B014932</name>
</gene>
<name>A0AA35L3F1_9SAUR</name>
<organism evidence="1 2">
    <name type="scientific">Podarcis lilfordi</name>
    <name type="common">Lilford's wall lizard</name>
    <dbReference type="NCBI Taxonomy" id="74358"/>
    <lineage>
        <taxon>Eukaryota</taxon>
        <taxon>Metazoa</taxon>
        <taxon>Chordata</taxon>
        <taxon>Craniata</taxon>
        <taxon>Vertebrata</taxon>
        <taxon>Euteleostomi</taxon>
        <taxon>Lepidosauria</taxon>
        <taxon>Squamata</taxon>
        <taxon>Bifurcata</taxon>
        <taxon>Unidentata</taxon>
        <taxon>Episquamata</taxon>
        <taxon>Laterata</taxon>
        <taxon>Lacertibaenia</taxon>
        <taxon>Lacertidae</taxon>
        <taxon>Podarcis</taxon>
    </lineage>
</organism>
<protein>
    <submittedName>
        <fullName evidence="1">Uncharacterized protein</fullName>
    </submittedName>
</protein>
<dbReference type="EMBL" id="OX395137">
    <property type="protein sequence ID" value="CAI5788547.1"/>
    <property type="molecule type" value="Genomic_DNA"/>
</dbReference>
<dbReference type="Proteomes" id="UP001178461">
    <property type="component" value="Chromosome 12"/>
</dbReference>
<keyword evidence="2" id="KW-1185">Reference proteome</keyword>
<reference evidence="1" key="1">
    <citation type="submission" date="2022-12" db="EMBL/GenBank/DDBJ databases">
        <authorList>
            <person name="Alioto T."/>
            <person name="Alioto T."/>
            <person name="Gomez Garrido J."/>
        </authorList>
    </citation>
    <scope>NUCLEOTIDE SEQUENCE</scope>
</reference>
<accession>A0AA35L3F1</accession>
<proteinExistence type="predicted"/>